<feature type="transmembrane region" description="Helical" evidence="1">
    <location>
        <begin position="12"/>
        <end position="33"/>
    </location>
</feature>
<dbReference type="AlphaFoldDB" id="A0A147I1F4"/>
<dbReference type="PIRSF" id="PIRSF028704">
    <property type="entry name" value="UPC028704"/>
    <property type="match status" value="1"/>
</dbReference>
<feature type="transmembrane region" description="Helical" evidence="1">
    <location>
        <begin position="204"/>
        <end position="226"/>
    </location>
</feature>
<dbReference type="PANTHER" id="PTHR38592">
    <property type="entry name" value="BLL4819 PROTEIN"/>
    <property type="match status" value="1"/>
</dbReference>
<organism evidence="2 3">
    <name type="scientific">Sphingomonas endophytica</name>
    <dbReference type="NCBI Taxonomy" id="869719"/>
    <lineage>
        <taxon>Bacteria</taxon>
        <taxon>Pseudomonadati</taxon>
        <taxon>Pseudomonadota</taxon>
        <taxon>Alphaproteobacteria</taxon>
        <taxon>Sphingomonadales</taxon>
        <taxon>Sphingomonadaceae</taxon>
        <taxon>Sphingomonas</taxon>
    </lineage>
</organism>
<dbReference type="InterPro" id="IPR014550">
    <property type="entry name" value="UCP028704_OpgC"/>
</dbReference>
<keyword evidence="3" id="KW-1185">Reference proteome</keyword>
<keyword evidence="1" id="KW-0472">Membrane</keyword>
<feature type="transmembrane region" description="Helical" evidence="1">
    <location>
        <begin position="45"/>
        <end position="62"/>
    </location>
</feature>
<dbReference type="OrthoDB" id="9775975at2"/>
<keyword evidence="1" id="KW-0812">Transmembrane</keyword>
<proteinExistence type="predicted"/>
<dbReference type="Pfam" id="PF10129">
    <property type="entry name" value="OpgC_C"/>
    <property type="match status" value="1"/>
</dbReference>
<gene>
    <name evidence="2" type="ORF">NS334_10710</name>
</gene>
<reference evidence="2 3" key="1">
    <citation type="journal article" date="2016" name="Front. Microbiol.">
        <title>Genomic Resource of Rice Seed Associated Bacteria.</title>
        <authorList>
            <person name="Midha S."/>
            <person name="Bansal K."/>
            <person name="Sharma S."/>
            <person name="Kumar N."/>
            <person name="Patil P.P."/>
            <person name="Chaudhry V."/>
            <person name="Patil P.B."/>
        </authorList>
    </citation>
    <scope>NUCLEOTIDE SEQUENCE [LARGE SCALE GENOMIC DNA]</scope>
    <source>
        <strain evidence="2 3">NS334</strain>
    </source>
</reference>
<dbReference type="RefSeq" id="WP_058755953.1">
    <property type="nucleotide sequence ID" value="NZ_LDTB01000041.1"/>
</dbReference>
<evidence type="ECO:0000313" key="2">
    <source>
        <dbReference type="EMBL" id="KTT71344.1"/>
    </source>
</evidence>
<comment type="caution">
    <text evidence="2">The sequence shown here is derived from an EMBL/GenBank/DDBJ whole genome shotgun (WGS) entry which is preliminary data.</text>
</comment>
<feature type="transmembrane region" description="Helical" evidence="1">
    <location>
        <begin position="284"/>
        <end position="302"/>
    </location>
</feature>
<dbReference type="EMBL" id="LDTB01000041">
    <property type="protein sequence ID" value="KTT71344.1"/>
    <property type="molecule type" value="Genomic_DNA"/>
</dbReference>
<name>A0A147I1F4_9SPHN</name>
<dbReference type="Proteomes" id="UP000074310">
    <property type="component" value="Unassembled WGS sequence"/>
</dbReference>
<dbReference type="PATRIC" id="fig|869719.3.peg.2089"/>
<accession>A0A147I1F4</accession>
<protein>
    <recommendedName>
        <fullName evidence="4">OpgC protein</fullName>
    </recommendedName>
</protein>
<feature type="transmembrane region" description="Helical" evidence="1">
    <location>
        <begin position="83"/>
        <end position="104"/>
    </location>
</feature>
<feature type="transmembrane region" description="Helical" evidence="1">
    <location>
        <begin position="358"/>
        <end position="380"/>
    </location>
</feature>
<feature type="transmembrane region" description="Helical" evidence="1">
    <location>
        <begin position="124"/>
        <end position="150"/>
    </location>
</feature>
<sequence>MPRYGLIDGLRGFFLVFMLINHLVMQGDLWLAQINHNKLAFVEDAQGFVFLSGLMIGLVYGRKMLKLGYDEGRRLVWRRAFQLYRYAIGIVVAVLIARAILPGAPQAWGNWLGQTSLTGDPVRLVASATFLFQPTVMDILPQYVIYMLIAPPVLRLCLDGRVAMVATVSGLLWIAAQLGLQHVVTDPIGGWITGGDGQGIRASFNLLGWQVVFFSGLIAGALTAAGRVEWQRLFRADAATPALIALAVCLFFAPLRLTSAYGLLPQLLLDRIDMMGMRGDFGPIYLINFAAAAFGLTWLLIAGPEHSRAGVRDVAAILRALFSLAYLRLLGRHSLHVYVWHVAIVYCVYYVDQTHGPFAPWLKTLIALAGVALLSLPAVWRERGRAA</sequence>
<evidence type="ECO:0008006" key="4">
    <source>
        <dbReference type="Google" id="ProtNLM"/>
    </source>
</evidence>
<keyword evidence="1" id="KW-1133">Transmembrane helix</keyword>
<feature type="transmembrane region" description="Helical" evidence="1">
    <location>
        <begin position="238"/>
        <end position="264"/>
    </location>
</feature>
<evidence type="ECO:0000313" key="3">
    <source>
        <dbReference type="Proteomes" id="UP000074310"/>
    </source>
</evidence>
<dbReference type="PANTHER" id="PTHR38592:SF3">
    <property type="entry name" value="BLL4819 PROTEIN"/>
    <property type="match status" value="1"/>
</dbReference>
<evidence type="ECO:0000256" key="1">
    <source>
        <dbReference type="SAM" id="Phobius"/>
    </source>
</evidence>